<evidence type="ECO:0000313" key="1">
    <source>
        <dbReference type="EMBL" id="OMD40574.1"/>
    </source>
</evidence>
<organism evidence="1 2">
    <name type="scientific">Paenibacillus odorifer</name>
    <dbReference type="NCBI Taxonomy" id="189426"/>
    <lineage>
        <taxon>Bacteria</taxon>
        <taxon>Bacillati</taxon>
        <taxon>Bacillota</taxon>
        <taxon>Bacilli</taxon>
        <taxon>Bacillales</taxon>
        <taxon>Paenibacillaceae</taxon>
        <taxon>Paenibacillus</taxon>
    </lineage>
</organism>
<protein>
    <recommendedName>
        <fullName evidence="3">Dithiol-disulfide isomerase</fullName>
    </recommendedName>
</protein>
<comment type="caution">
    <text evidence="1">The sequence shown here is derived from an EMBL/GenBank/DDBJ whole genome shotgun (WGS) entry which is preliminary data.</text>
</comment>
<dbReference type="SUPFAM" id="SSF52833">
    <property type="entry name" value="Thioredoxin-like"/>
    <property type="match status" value="1"/>
</dbReference>
<accession>A0ABX3GYD3</accession>
<name>A0ABX3GYD3_9BACL</name>
<dbReference type="InterPro" id="IPR036249">
    <property type="entry name" value="Thioredoxin-like_sf"/>
</dbReference>
<dbReference type="Pfam" id="PF13743">
    <property type="entry name" value="Thioredoxin_5"/>
    <property type="match status" value="1"/>
</dbReference>
<dbReference type="InterPro" id="IPR017937">
    <property type="entry name" value="Thioredoxin_CS"/>
</dbReference>
<evidence type="ECO:0000313" key="2">
    <source>
        <dbReference type="Proteomes" id="UP000187158"/>
    </source>
</evidence>
<keyword evidence="2" id="KW-1185">Reference proteome</keyword>
<dbReference type="RefSeq" id="WP_076217628.1">
    <property type="nucleotide sequence ID" value="NZ_MPTK01000003.1"/>
</dbReference>
<sequence length="283" mass="32324">MKIEIIAFTDPFCVWCWASEPITYQLKERYREQIQFKYVMGGLTKDMSAFYDAQNQIGSTAQVAPHWRLVSEKTGQPSDERVMLDITDPHFSTWPSNIAVKAAQMQGSSIGDDYLRRLRRAVHTERKKIQEHDVYIQLADDIPGLDVEQFKRDLDSGAAEKLFEKDLRICRIYGVTGFPTVAIRLLDALAGDNSDTLLLNGYRPYDTYLQVFSRLGADLVEYEPRSVRELLTDYGPLTTKELASIYNRDLADMETDLLNQSADLGLTQTDVNGHGRVWDLEQI</sequence>
<dbReference type="Proteomes" id="UP000187158">
    <property type="component" value="Unassembled WGS sequence"/>
</dbReference>
<dbReference type="PANTHER" id="PTHR13887:SF54">
    <property type="entry name" value="DSBA FAMILY PROTEIN"/>
    <property type="match status" value="1"/>
</dbReference>
<proteinExistence type="predicted"/>
<gene>
    <name evidence="1" type="ORF">BSO21_00840</name>
</gene>
<dbReference type="Gene3D" id="1.10.472.60">
    <property type="entry name" value="putative protein disulfide isomerase domain"/>
    <property type="match status" value="1"/>
</dbReference>
<dbReference type="EMBL" id="MPVP01000002">
    <property type="protein sequence ID" value="OMD40574.1"/>
    <property type="molecule type" value="Genomic_DNA"/>
</dbReference>
<dbReference type="Gene3D" id="3.40.30.10">
    <property type="entry name" value="Glutaredoxin"/>
    <property type="match status" value="1"/>
</dbReference>
<evidence type="ECO:0008006" key="3">
    <source>
        <dbReference type="Google" id="ProtNLM"/>
    </source>
</evidence>
<dbReference type="PROSITE" id="PS00194">
    <property type="entry name" value="THIOREDOXIN_1"/>
    <property type="match status" value="1"/>
</dbReference>
<dbReference type="PANTHER" id="PTHR13887">
    <property type="entry name" value="GLUTATHIONE S-TRANSFERASE KAPPA"/>
    <property type="match status" value="1"/>
</dbReference>
<dbReference type="CDD" id="cd03025">
    <property type="entry name" value="DsbA_FrnE_like"/>
    <property type="match status" value="1"/>
</dbReference>
<reference evidence="1 2" key="1">
    <citation type="submission" date="2016-11" db="EMBL/GenBank/DDBJ databases">
        <title>Paenibacillus species isolates.</title>
        <authorList>
            <person name="Beno S.M."/>
        </authorList>
    </citation>
    <scope>NUCLEOTIDE SEQUENCE [LARGE SCALE GENOMIC DNA]</scope>
    <source>
        <strain evidence="1 2">FSL H7-0433</strain>
    </source>
</reference>